<dbReference type="Proteomes" id="UP001642540">
    <property type="component" value="Unassembled WGS sequence"/>
</dbReference>
<evidence type="ECO:0000256" key="1">
    <source>
        <dbReference type="SAM" id="MobiDB-lite"/>
    </source>
</evidence>
<sequence>MSSKKKTRSDPQVGMENVARPDTESESGDVVSQSVAPFVASNVREIWLNIFEKLKPQDKVTFLKTFPEWHDWAAPKRTLVLFHEITPMLLETLPKHTSLQLRQLFRQWTQDLDKQHPSHPDHLRLAFEKERAIDGPPLPQYICRFETAEQVQKFLDENQNHPGNPFPGRTIFLRQKQVPGSIFQPGYIQLFQEYWNKVGEMLLQFGSHVHFATIHCFERFYETRNLESFEIVRNYLVNLPHLKRLKIVGNYEASLMDVREFLETNSVPQLADLETLELHGISSPLINAILNSCPVPSNIKRLCFNFNAGDLDDDPPDLCNMLEKFTNLEALELTNLCTGDYERFSHLRSLEKLTHLNLGFWKDGIHAKPFFDCLAPFGMTLTHLKMKSGFDISNSVRTTINLPHLERLDMALCEGNLDPLLQLKSSLTFLRIDKCIQRKKDKKYESAIDVYGFEKRMYESNIWKVMPTLQTIIIRKKLKYDRQTYEKPGKK</sequence>
<dbReference type="SUPFAM" id="SSF52047">
    <property type="entry name" value="RNI-like"/>
    <property type="match status" value="1"/>
</dbReference>
<name>A0ABP1RJ74_9HEXA</name>
<accession>A0ABP1RJ74</accession>
<comment type="caution">
    <text evidence="2">The sequence shown here is derived from an EMBL/GenBank/DDBJ whole genome shotgun (WGS) entry which is preliminary data.</text>
</comment>
<proteinExistence type="predicted"/>
<gene>
    <name evidence="2" type="ORF">ODALV1_LOCUS22824</name>
</gene>
<feature type="region of interest" description="Disordered" evidence="1">
    <location>
        <begin position="1"/>
        <end position="31"/>
    </location>
</feature>
<reference evidence="2 3" key="1">
    <citation type="submission" date="2024-08" db="EMBL/GenBank/DDBJ databases">
        <authorList>
            <person name="Cucini C."/>
            <person name="Frati F."/>
        </authorList>
    </citation>
    <scope>NUCLEOTIDE SEQUENCE [LARGE SCALE GENOMIC DNA]</scope>
</reference>
<organism evidence="2 3">
    <name type="scientific">Orchesella dallaii</name>
    <dbReference type="NCBI Taxonomy" id="48710"/>
    <lineage>
        <taxon>Eukaryota</taxon>
        <taxon>Metazoa</taxon>
        <taxon>Ecdysozoa</taxon>
        <taxon>Arthropoda</taxon>
        <taxon>Hexapoda</taxon>
        <taxon>Collembola</taxon>
        <taxon>Entomobryomorpha</taxon>
        <taxon>Entomobryoidea</taxon>
        <taxon>Orchesellidae</taxon>
        <taxon>Orchesellinae</taxon>
        <taxon>Orchesella</taxon>
    </lineage>
</organism>
<dbReference type="InterPro" id="IPR032675">
    <property type="entry name" value="LRR_dom_sf"/>
</dbReference>
<dbReference type="Gene3D" id="3.80.10.10">
    <property type="entry name" value="Ribonuclease Inhibitor"/>
    <property type="match status" value="1"/>
</dbReference>
<evidence type="ECO:0000313" key="3">
    <source>
        <dbReference type="Proteomes" id="UP001642540"/>
    </source>
</evidence>
<keyword evidence="3" id="KW-1185">Reference proteome</keyword>
<dbReference type="EMBL" id="CAXLJM020000076">
    <property type="protein sequence ID" value="CAL8129063.1"/>
    <property type="molecule type" value="Genomic_DNA"/>
</dbReference>
<protein>
    <submittedName>
        <fullName evidence="2">Uncharacterized protein</fullName>
    </submittedName>
</protein>
<evidence type="ECO:0000313" key="2">
    <source>
        <dbReference type="EMBL" id="CAL8129063.1"/>
    </source>
</evidence>